<dbReference type="Proteomes" id="UP001208692">
    <property type="component" value="Unassembled WGS sequence"/>
</dbReference>
<dbReference type="AlphaFoldDB" id="A0AAV5ATK8"/>
<evidence type="ECO:0000313" key="2">
    <source>
        <dbReference type="EMBL" id="GJM53374.1"/>
    </source>
</evidence>
<dbReference type="EMBL" id="BQKA01000031">
    <property type="protein sequence ID" value="GJM50637.1"/>
    <property type="molecule type" value="Genomic_DNA"/>
</dbReference>
<evidence type="ECO:0000313" key="4">
    <source>
        <dbReference type="Proteomes" id="UP001208692"/>
    </source>
</evidence>
<dbReference type="EMBL" id="BQKB01000038">
    <property type="protein sequence ID" value="GJM53374.1"/>
    <property type="molecule type" value="Genomic_DNA"/>
</dbReference>
<accession>A0AAV5ATK8</accession>
<dbReference type="RefSeq" id="WP_264845401.1">
    <property type="nucleotide sequence ID" value="NZ_BPMA01000011.1"/>
</dbReference>
<organism evidence="1 3">
    <name type="scientific">Capnocytophaga catalasegens</name>
    <dbReference type="NCBI Taxonomy" id="1004260"/>
    <lineage>
        <taxon>Bacteria</taxon>
        <taxon>Pseudomonadati</taxon>
        <taxon>Bacteroidota</taxon>
        <taxon>Flavobacteriia</taxon>
        <taxon>Flavobacteriales</taxon>
        <taxon>Flavobacteriaceae</taxon>
        <taxon>Capnocytophaga</taxon>
    </lineage>
</organism>
<proteinExistence type="predicted"/>
<protein>
    <recommendedName>
        <fullName evidence="5">SMI1/KNR4 family protein</fullName>
    </recommendedName>
</protein>
<gene>
    <name evidence="1" type="ORF">RCZ15_16100</name>
    <name evidence="2" type="ORF">RCZ16_16910</name>
</gene>
<evidence type="ECO:0000313" key="3">
    <source>
        <dbReference type="Proteomes" id="UP001207736"/>
    </source>
</evidence>
<keyword evidence="4" id="KW-1185">Reference proteome</keyword>
<comment type="caution">
    <text evidence="1">The sequence shown here is derived from an EMBL/GenBank/DDBJ whole genome shotgun (WGS) entry which is preliminary data.</text>
</comment>
<evidence type="ECO:0000313" key="1">
    <source>
        <dbReference type="EMBL" id="GJM50637.1"/>
    </source>
</evidence>
<dbReference type="Proteomes" id="UP001207736">
    <property type="component" value="Unassembled WGS sequence"/>
</dbReference>
<name>A0AAV5ATK8_9FLAO</name>
<reference evidence="1 4" key="1">
    <citation type="submission" date="2021-11" db="EMBL/GenBank/DDBJ databases">
        <title>Draft genome sequence of Capnocytophaga sp. strain KC07075 isolated from cat oral cavity.</title>
        <authorList>
            <person name="Suzuki M."/>
            <person name="Imaoka K."/>
            <person name="Kimura M."/>
            <person name="Morikawa S."/>
            <person name="Maeda K."/>
        </authorList>
    </citation>
    <scope>NUCLEOTIDE SEQUENCE</scope>
    <source>
        <strain evidence="1">KC07075</strain>
        <strain evidence="2 4">KC07079</strain>
    </source>
</reference>
<evidence type="ECO:0008006" key="5">
    <source>
        <dbReference type="Google" id="ProtNLM"/>
    </source>
</evidence>
<sequence>MQRIKDYFKDLNINTDRLLPEEIDIINDWYTNYSKFDRNVHLFDAEEIKIYKEHIKFLKEEYENLSFFDDFWLFSADEDSNCAGIMTKGSMRGWIFFISEEFLVKPVFRTLENFYQKVKSEEITNVSAFGIQSVDFQNKHRTANELNTDNQVFDELLQKIHHTENKHDRYLYMETLITITPPDRLGELTQFLFSEDYWHTSQILEVFDFYNHHKNNDLLYKLGKEKSEFRKKLKQMGIQPQRQFLWWEKW</sequence>